<dbReference type="NCBIfam" id="NF005491">
    <property type="entry name" value="PRK07105.1"/>
    <property type="match status" value="1"/>
</dbReference>
<feature type="domain" description="Pyridoxamine kinase/Phosphomethylpyrimidine kinase" evidence="6">
    <location>
        <begin position="68"/>
        <end position="248"/>
    </location>
</feature>
<evidence type="ECO:0000256" key="3">
    <source>
        <dbReference type="ARBA" id="ARBA00022741"/>
    </source>
</evidence>
<dbReference type="InterPro" id="IPR029056">
    <property type="entry name" value="Ribokinase-like"/>
</dbReference>
<keyword evidence="2" id="KW-0808">Transferase</keyword>
<dbReference type="AlphaFoldDB" id="A0A386PLW7"/>
<accession>A0A386PLW7</accession>
<keyword evidence="8" id="KW-1185">Reference proteome</keyword>
<evidence type="ECO:0000313" key="7">
    <source>
        <dbReference type="EMBL" id="AYE36614.1"/>
    </source>
</evidence>
<protein>
    <recommendedName>
        <fullName evidence="1">pyridoxal kinase</fullName>
        <ecNumber evidence="1">2.7.1.35</ecNumber>
    </recommendedName>
</protein>
<dbReference type="Pfam" id="PF08543">
    <property type="entry name" value="Phos_pyr_kin"/>
    <property type="match status" value="1"/>
</dbReference>
<dbReference type="OrthoDB" id="9800808at2"/>
<dbReference type="GO" id="GO:0008478">
    <property type="term" value="F:pyridoxal kinase activity"/>
    <property type="evidence" value="ECO:0007669"/>
    <property type="project" value="UniProtKB-EC"/>
</dbReference>
<dbReference type="GO" id="GO:0005524">
    <property type="term" value="F:ATP binding"/>
    <property type="evidence" value="ECO:0007669"/>
    <property type="project" value="UniProtKB-KW"/>
</dbReference>
<keyword evidence="5" id="KW-0067">ATP-binding</keyword>
<keyword evidence="4 7" id="KW-0418">Kinase</keyword>
<dbReference type="PANTHER" id="PTHR10534">
    <property type="entry name" value="PYRIDOXAL KINASE"/>
    <property type="match status" value="1"/>
</dbReference>
<dbReference type="GO" id="GO:0005829">
    <property type="term" value="C:cytosol"/>
    <property type="evidence" value="ECO:0007669"/>
    <property type="project" value="TreeGrafter"/>
</dbReference>
<gene>
    <name evidence="7" type="ORF">DB313_04025</name>
</gene>
<evidence type="ECO:0000313" key="8">
    <source>
        <dbReference type="Proteomes" id="UP000275571"/>
    </source>
</evidence>
<dbReference type="KEGG" id="btur:DB313_04025"/>
<dbReference type="GO" id="GO:0009443">
    <property type="term" value="P:pyridoxal 5'-phosphate salvage"/>
    <property type="evidence" value="ECO:0007669"/>
    <property type="project" value="InterPro"/>
</dbReference>
<dbReference type="Proteomes" id="UP000275571">
    <property type="component" value="Chromosome"/>
</dbReference>
<evidence type="ECO:0000256" key="1">
    <source>
        <dbReference type="ARBA" id="ARBA00012104"/>
    </source>
</evidence>
<dbReference type="Gene3D" id="3.40.1190.20">
    <property type="match status" value="1"/>
</dbReference>
<keyword evidence="3" id="KW-0547">Nucleotide-binding</keyword>
<evidence type="ECO:0000256" key="2">
    <source>
        <dbReference type="ARBA" id="ARBA00022679"/>
    </source>
</evidence>
<reference evidence="7 8" key="1">
    <citation type="journal article" date="2018" name="Infect. Genet. Evol.">
        <title>Genome-wide analysis of Borrelia turcica and 'Candidatus Borrelia tachyglossi' shows relapsing fever-like genomes with unique genomic links to Lyme disease Borrelia.</title>
        <authorList>
            <person name="Gofton A.W."/>
            <person name="Margos G."/>
            <person name="Fingerle V."/>
            <person name="Hepner S."/>
            <person name="Loh S.M."/>
            <person name="Ryan U."/>
            <person name="Irwin P."/>
            <person name="Oskam C.L."/>
        </authorList>
    </citation>
    <scope>NUCLEOTIDE SEQUENCE [LARGE SCALE GENOMIC DNA]</scope>
    <source>
        <strain evidence="7 8">IST7</strain>
    </source>
</reference>
<dbReference type="EMBL" id="CP028884">
    <property type="protein sequence ID" value="AYE36614.1"/>
    <property type="molecule type" value="Genomic_DNA"/>
</dbReference>
<evidence type="ECO:0000256" key="5">
    <source>
        <dbReference type="ARBA" id="ARBA00022840"/>
    </source>
</evidence>
<dbReference type="SUPFAM" id="SSF53613">
    <property type="entry name" value="Ribokinase-like"/>
    <property type="match status" value="1"/>
</dbReference>
<evidence type="ECO:0000256" key="4">
    <source>
        <dbReference type="ARBA" id="ARBA00022777"/>
    </source>
</evidence>
<dbReference type="EC" id="2.7.1.35" evidence="1"/>
<sequence length="271" mass="30875">MKRVLAMHDISTIGRTSLTMCIPVISSFNMQVCPFVTSVLSATTAYKEFEIIDLTNELEKFILSWKNQNESFNIFYSGFLGSHNQQNIIKNMFKLLKFEKIIIDPVFADNGLLYPIFDQKIVSGFRSLIKHADIITPNITELKMLTNIEEINNKDEMIKAIISLEINGTTVVTSVEKDNLIGTVAYNPRTKKYSEIFLEKLEQNFSGTGDLFASLLIGYLEKLEIEQALEKATRVIQSIIKHSIALNTPKKEGIQIEQFLKNNFNTTQNDF</sequence>
<dbReference type="RefSeq" id="WP_120104534.1">
    <property type="nucleotide sequence ID" value="NZ_CP028884.1"/>
</dbReference>
<proteinExistence type="predicted"/>
<dbReference type="InterPro" id="IPR013749">
    <property type="entry name" value="PM/HMP-P_kinase-1"/>
</dbReference>
<name>A0A386PLW7_9SPIR</name>
<dbReference type="InterPro" id="IPR004625">
    <property type="entry name" value="PyrdxlKinase"/>
</dbReference>
<organism evidence="7 8">
    <name type="scientific">Borrelia turcica IST7</name>
    <dbReference type="NCBI Taxonomy" id="1104446"/>
    <lineage>
        <taxon>Bacteria</taxon>
        <taxon>Pseudomonadati</taxon>
        <taxon>Spirochaetota</taxon>
        <taxon>Spirochaetia</taxon>
        <taxon>Spirochaetales</taxon>
        <taxon>Borreliaceae</taxon>
        <taxon>Borrelia</taxon>
    </lineage>
</organism>
<dbReference type="PANTHER" id="PTHR10534:SF2">
    <property type="entry name" value="PYRIDOXAL KINASE"/>
    <property type="match status" value="1"/>
</dbReference>
<evidence type="ECO:0000259" key="6">
    <source>
        <dbReference type="Pfam" id="PF08543"/>
    </source>
</evidence>